<dbReference type="SUPFAM" id="SSF52172">
    <property type="entry name" value="CheY-like"/>
    <property type="match status" value="1"/>
</dbReference>
<dbReference type="AlphaFoldDB" id="A0A0G0QNE8"/>
<dbReference type="PANTHER" id="PTHR44591">
    <property type="entry name" value="STRESS RESPONSE REGULATOR PROTEIN 1"/>
    <property type="match status" value="1"/>
</dbReference>
<dbReference type="FunFam" id="3.40.50.2300:FF:000001">
    <property type="entry name" value="DNA-binding response regulator PhoB"/>
    <property type="match status" value="1"/>
</dbReference>
<evidence type="ECO:0000256" key="4">
    <source>
        <dbReference type="ARBA" id="ARBA00023125"/>
    </source>
</evidence>
<keyword evidence="3" id="KW-0805">Transcription regulation</keyword>
<dbReference type="Pfam" id="PF00072">
    <property type="entry name" value="Response_reg"/>
    <property type="match status" value="1"/>
</dbReference>
<feature type="domain" description="Response regulatory" evidence="7">
    <location>
        <begin position="8"/>
        <end position="125"/>
    </location>
</feature>
<dbReference type="SMART" id="SM00448">
    <property type="entry name" value="REC"/>
    <property type="match status" value="1"/>
</dbReference>
<evidence type="ECO:0000259" key="7">
    <source>
        <dbReference type="PROSITE" id="PS50110"/>
    </source>
</evidence>
<feature type="modified residue" description="4-aspartylphosphate" evidence="6">
    <location>
        <position position="57"/>
    </location>
</feature>
<dbReference type="InterPro" id="IPR001789">
    <property type="entry name" value="Sig_transdc_resp-reg_receiver"/>
</dbReference>
<keyword evidence="2" id="KW-0902">Two-component regulatory system</keyword>
<organism evidence="8 9">
    <name type="scientific">Candidatus Daviesbacteria bacterium GW2011_GWC2_40_12</name>
    <dbReference type="NCBI Taxonomy" id="1618431"/>
    <lineage>
        <taxon>Bacteria</taxon>
        <taxon>Candidatus Daviesiibacteriota</taxon>
    </lineage>
</organism>
<evidence type="ECO:0000256" key="2">
    <source>
        <dbReference type="ARBA" id="ARBA00023012"/>
    </source>
</evidence>
<dbReference type="PROSITE" id="PS50110">
    <property type="entry name" value="RESPONSE_REGULATORY"/>
    <property type="match status" value="1"/>
</dbReference>
<evidence type="ECO:0000256" key="3">
    <source>
        <dbReference type="ARBA" id="ARBA00023015"/>
    </source>
</evidence>
<name>A0A0G0QNE8_9BACT</name>
<sequence length="129" mass="14504">MEGDQQKKILIVEDDQFLREFYQELLQAEGYFVDVAADGEVALQKVQNNEYNLVLLDIMLPKKDGVQILRDLKVKGPKSPDVTIVVLTNLGQDMVIKECFDLGAAGYLIKSALNPDQVLTEVKSYLQKS</sequence>
<keyword evidence="5" id="KW-0804">Transcription</keyword>
<evidence type="ECO:0000313" key="8">
    <source>
        <dbReference type="EMBL" id="KKR41638.1"/>
    </source>
</evidence>
<keyword evidence="1 6" id="KW-0597">Phosphoprotein</keyword>
<dbReference type="CDD" id="cd17574">
    <property type="entry name" value="REC_OmpR"/>
    <property type="match status" value="1"/>
</dbReference>
<accession>A0A0G0QNE8</accession>
<evidence type="ECO:0000313" key="9">
    <source>
        <dbReference type="Proteomes" id="UP000034881"/>
    </source>
</evidence>
<proteinExistence type="predicted"/>
<dbReference type="GO" id="GO:0003677">
    <property type="term" value="F:DNA binding"/>
    <property type="evidence" value="ECO:0007669"/>
    <property type="project" value="UniProtKB-KW"/>
</dbReference>
<evidence type="ECO:0000256" key="5">
    <source>
        <dbReference type="ARBA" id="ARBA00023163"/>
    </source>
</evidence>
<dbReference type="PANTHER" id="PTHR44591:SF3">
    <property type="entry name" value="RESPONSE REGULATORY DOMAIN-CONTAINING PROTEIN"/>
    <property type="match status" value="1"/>
</dbReference>
<dbReference type="Gene3D" id="3.40.50.2300">
    <property type="match status" value="1"/>
</dbReference>
<dbReference type="InterPro" id="IPR050595">
    <property type="entry name" value="Bact_response_regulator"/>
</dbReference>
<dbReference type="Proteomes" id="UP000034881">
    <property type="component" value="Unassembled WGS sequence"/>
</dbReference>
<evidence type="ECO:0000256" key="6">
    <source>
        <dbReference type="PROSITE-ProRule" id="PRU00169"/>
    </source>
</evidence>
<reference evidence="8 9" key="1">
    <citation type="journal article" date="2015" name="Nature">
        <title>rRNA introns, odd ribosomes, and small enigmatic genomes across a large radiation of phyla.</title>
        <authorList>
            <person name="Brown C.T."/>
            <person name="Hug L.A."/>
            <person name="Thomas B.C."/>
            <person name="Sharon I."/>
            <person name="Castelle C.J."/>
            <person name="Singh A."/>
            <person name="Wilkins M.J."/>
            <person name="Williams K.H."/>
            <person name="Banfield J.F."/>
        </authorList>
    </citation>
    <scope>NUCLEOTIDE SEQUENCE [LARGE SCALE GENOMIC DNA]</scope>
</reference>
<keyword evidence="4" id="KW-0238">DNA-binding</keyword>
<evidence type="ECO:0000256" key="1">
    <source>
        <dbReference type="ARBA" id="ARBA00022553"/>
    </source>
</evidence>
<protein>
    <submittedName>
        <fullName evidence="8">Two-component response regulator</fullName>
    </submittedName>
</protein>
<dbReference type="GO" id="GO:0000160">
    <property type="term" value="P:phosphorelay signal transduction system"/>
    <property type="evidence" value="ECO:0007669"/>
    <property type="project" value="UniProtKB-KW"/>
</dbReference>
<dbReference type="EMBL" id="LBYB01000008">
    <property type="protein sequence ID" value="KKR41638.1"/>
    <property type="molecule type" value="Genomic_DNA"/>
</dbReference>
<gene>
    <name evidence="8" type="ORF">UT77_C0008G0010</name>
</gene>
<dbReference type="InterPro" id="IPR011006">
    <property type="entry name" value="CheY-like_superfamily"/>
</dbReference>
<comment type="caution">
    <text evidence="8">The sequence shown here is derived from an EMBL/GenBank/DDBJ whole genome shotgun (WGS) entry which is preliminary data.</text>
</comment>